<protein>
    <submittedName>
        <fullName evidence="6">Glycosyltransferase</fullName>
    </submittedName>
</protein>
<gene>
    <name evidence="6" type="ORF">GPA26_08160</name>
</gene>
<proteinExistence type="inferred from homology"/>
<evidence type="ECO:0000259" key="5">
    <source>
        <dbReference type="Pfam" id="PF00535"/>
    </source>
</evidence>
<dbReference type="Gene3D" id="3.90.550.10">
    <property type="entry name" value="Spore Coat Polysaccharide Biosynthesis Protein SpsA, Chain A"/>
    <property type="match status" value="2"/>
</dbReference>
<evidence type="ECO:0000256" key="1">
    <source>
        <dbReference type="ARBA" id="ARBA00006739"/>
    </source>
</evidence>
<keyword evidence="7" id="KW-1185">Reference proteome</keyword>
<dbReference type="RefSeq" id="WP_169205881.1">
    <property type="nucleotide sequence ID" value="NZ_CP059560.1"/>
</dbReference>
<dbReference type="PANTHER" id="PTHR43179:SF12">
    <property type="entry name" value="GALACTOFURANOSYLTRANSFERASE GLFT2"/>
    <property type="match status" value="1"/>
</dbReference>
<dbReference type="Pfam" id="PF13641">
    <property type="entry name" value="Glyco_tranf_2_3"/>
    <property type="match status" value="1"/>
</dbReference>
<dbReference type="SUPFAM" id="SSF53448">
    <property type="entry name" value="Nucleotide-diphospho-sugar transferases"/>
    <property type="match status" value="2"/>
</dbReference>
<dbReference type="EMBL" id="WTVR01000013">
    <property type="protein sequence ID" value="NMF88457.1"/>
    <property type="molecule type" value="Genomic_DNA"/>
</dbReference>
<evidence type="ECO:0000256" key="4">
    <source>
        <dbReference type="SAM" id="MobiDB-lite"/>
    </source>
</evidence>
<name>A0ABX1MKG5_9RHOO</name>
<evidence type="ECO:0000313" key="7">
    <source>
        <dbReference type="Proteomes" id="UP000652074"/>
    </source>
</evidence>
<sequence length="613" mass="69273">MSSADAPGRMSEISESRPAHVEMSGEEDVNVNGGRKFSLGAVIIAYEPDVEALNELVHSLFRTLEPLPHPFRVFIWDNSPLSVRDLIDGADGDRLVVMGGDGKNLGFGAAVNSVIERTQEDWYFVLNQDLRIDQGAMIRAVRAMENAGPTVAVLELAHRPCEHPKEYDPVSRDTPWFSGAAFCVTRRAFRETGGFDGRLFMYGEDVDLSFRLRSRGRSIKYLPDCAVFHDDVVGPHGQKPLQEAYDRANNILLRLKYGSALVAARGMLWLLAESLYFRFKGRKIPVLRVLSLIASRGTAMRAERLRKAQVRPKFDHWRYCRHRVGGQHVIERIAASPKVSIVIRTMNRPRMLKEAIETAWGQTHGNIEVVVVDDGDGQGKEVTDEFCASSSREIVYIRTSGAVGRSVAGNIGLARAKGDFICFLDEDDQLYADHVEVLVAHAVTRGLCVCYALAEEISAESTADGWTDGHVSVRYRQEFSRVLLWYKNYLPIQSVLFARSLFEELGGFDERLDLYEDWSLWVKYSTRCDFGFVPKVTSRYRIFTGRKARSTSFGNAYAAVALRHEYPGFAISPAEFRSMVAEYLRYRGLFCITREQFVALRDRLARFRRRFGA</sequence>
<feature type="region of interest" description="Disordered" evidence="4">
    <location>
        <begin position="1"/>
        <end position="27"/>
    </location>
</feature>
<evidence type="ECO:0000256" key="2">
    <source>
        <dbReference type="ARBA" id="ARBA00022676"/>
    </source>
</evidence>
<dbReference type="Proteomes" id="UP000652074">
    <property type="component" value="Unassembled WGS sequence"/>
</dbReference>
<keyword evidence="3" id="KW-0808">Transferase</keyword>
<reference evidence="6 7" key="1">
    <citation type="submission" date="2019-12" db="EMBL/GenBank/DDBJ databases">
        <title>Comparative genomics gives insights into the taxonomy of the Azoarcus-Aromatoleum group and reveals separate origins of nif in the plant-associated Azoarcus and non-plant-associated Aromatoleum sub-groups.</title>
        <authorList>
            <person name="Lafos M."/>
            <person name="Maluk M."/>
            <person name="Batista M."/>
            <person name="Junghare M."/>
            <person name="Carmona M."/>
            <person name="Faoro H."/>
            <person name="Cruz L.M."/>
            <person name="Battistoni F."/>
            <person name="De Souza E."/>
            <person name="Pedrosa F."/>
            <person name="Chen W.-M."/>
            <person name="Poole P.S."/>
            <person name="Dixon R.A."/>
            <person name="James E.K."/>
        </authorList>
    </citation>
    <scope>NUCLEOTIDE SEQUENCE [LARGE SCALE GENOMIC DNA]</scope>
    <source>
        <strain evidence="6 7">ToN1</strain>
    </source>
</reference>
<dbReference type="InterPro" id="IPR029044">
    <property type="entry name" value="Nucleotide-diphossugar_trans"/>
</dbReference>
<comment type="similarity">
    <text evidence="1">Belongs to the glycosyltransferase 2 family.</text>
</comment>
<accession>A0ABX1MKG5</accession>
<dbReference type="PANTHER" id="PTHR43179">
    <property type="entry name" value="RHAMNOSYLTRANSFERASE WBBL"/>
    <property type="match status" value="1"/>
</dbReference>
<evidence type="ECO:0000256" key="3">
    <source>
        <dbReference type="ARBA" id="ARBA00022679"/>
    </source>
</evidence>
<organism evidence="6 7">
    <name type="scientific">Aromatoleum petrolei</name>
    <dbReference type="NCBI Taxonomy" id="76116"/>
    <lineage>
        <taxon>Bacteria</taxon>
        <taxon>Pseudomonadati</taxon>
        <taxon>Pseudomonadota</taxon>
        <taxon>Betaproteobacteria</taxon>
        <taxon>Rhodocyclales</taxon>
        <taxon>Rhodocyclaceae</taxon>
        <taxon>Aromatoleum</taxon>
    </lineage>
</organism>
<feature type="domain" description="Glycosyltransferase 2-like" evidence="5">
    <location>
        <begin position="42"/>
        <end position="162"/>
    </location>
</feature>
<keyword evidence="2" id="KW-0328">Glycosyltransferase</keyword>
<feature type="domain" description="Glycosyltransferase 2-like" evidence="5">
    <location>
        <begin position="340"/>
        <end position="504"/>
    </location>
</feature>
<dbReference type="Pfam" id="PF00535">
    <property type="entry name" value="Glycos_transf_2"/>
    <property type="match status" value="2"/>
</dbReference>
<evidence type="ECO:0000313" key="6">
    <source>
        <dbReference type="EMBL" id="NMF88457.1"/>
    </source>
</evidence>
<comment type="caution">
    <text evidence="6">The sequence shown here is derived from an EMBL/GenBank/DDBJ whole genome shotgun (WGS) entry which is preliminary data.</text>
</comment>
<dbReference type="InterPro" id="IPR001173">
    <property type="entry name" value="Glyco_trans_2-like"/>
</dbReference>